<gene>
    <name evidence="3" type="ORF">A4H97_32315</name>
</gene>
<evidence type="ECO:0000313" key="3">
    <source>
        <dbReference type="EMBL" id="OQP45431.1"/>
    </source>
</evidence>
<dbReference type="RefSeq" id="WP_081202284.1">
    <property type="nucleotide sequence ID" value="NZ_FOCZ01000006.1"/>
</dbReference>
<sequence length="293" mass="33998">MSKITTERYDPVRIERIRHFLESNTEKGKPKFYEIFVDNLKAVDKTDDIGCFDEYKMYMDENTQMIKILIYTSTENCPRNDKFIFSVHNAQEEKRQEQLNGIEIQSKIDTAIQQERERNLVLQLQKELDETKEKLQDAEEYADALEEKLESHQQEFQQFKAKRVGLTEMNTGRLVGYVTDYFIKSYPSLVHKVPMLSTLSGFLTEENALPEQFDGIPPVPSESTVSFSKQTTDKTASKQSDSDIDIKLAFIKEMEDAFPEDQLQQVFDIIKAMAAHPDQVSAVHAFFYQSKTK</sequence>
<proteinExistence type="predicted"/>
<evidence type="ECO:0008006" key="5">
    <source>
        <dbReference type="Google" id="ProtNLM"/>
    </source>
</evidence>
<dbReference type="STRING" id="354355.SAMN05660816_03433"/>
<evidence type="ECO:0000256" key="1">
    <source>
        <dbReference type="SAM" id="Coils"/>
    </source>
</evidence>
<keyword evidence="4" id="KW-1185">Reference proteome</keyword>
<feature type="compositionally biased region" description="Polar residues" evidence="2">
    <location>
        <begin position="221"/>
        <end position="230"/>
    </location>
</feature>
<evidence type="ECO:0000313" key="4">
    <source>
        <dbReference type="Proteomes" id="UP000192610"/>
    </source>
</evidence>
<evidence type="ECO:0000256" key="2">
    <source>
        <dbReference type="SAM" id="MobiDB-lite"/>
    </source>
</evidence>
<comment type="caution">
    <text evidence="3">The sequence shown here is derived from an EMBL/GenBank/DDBJ whole genome shotgun (WGS) entry which is preliminary data.</text>
</comment>
<dbReference type="OrthoDB" id="662023at2"/>
<accession>A0A1V9EHA5</accession>
<name>A0A1V9EHA5_9BACT</name>
<dbReference type="AlphaFoldDB" id="A0A1V9EHA5"/>
<dbReference type="Proteomes" id="UP000192610">
    <property type="component" value="Unassembled WGS sequence"/>
</dbReference>
<dbReference type="EMBL" id="LVXG01000029">
    <property type="protein sequence ID" value="OQP45431.1"/>
    <property type="molecule type" value="Genomic_DNA"/>
</dbReference>
<protein>
    <recommendedName>
        <fullName evidence="5">Coil containing protein</fullName>
    </recommendedName>
</protein>
<reference evidence="4" key="1">
    <citation type="submission" date="2016-04" db="EMBL/GenBank/DDBJ databases">
        <authorList>
            <person name="Chen L."/>
            <person name="Zhuang W."/>
            <person name="Wang G."/>
        </authorList>
    </citation>
    <scope>NUCLEOTIDE SEQUENCE [LARGE SCALE GENOMIC DNA]</scope>
    <source>
        <strain evidence="4">17621</strain>
    </source>
</reference>
<keyword evidence="1" id="KW-0175">Coiled coil</keyword>
<organism evidence="3 4">
    <name type="scientific">Niastella yeongjuensis</name>
    <dbReference type="NCBI Taxonomy" id="354355"/>
    <lineage>
        <taxon>Bacteria</taxon>
        <taxon>Pseudomonadati</taxon>
        <taxon>Bacteroidota</taxon>
        <taxon>Chitinophagia</taxon>
        <taxon>Chitinophagales</taxon>
        <taxon>Chitinophagaceae</taxon>
        <taxon>Niastella</taxon>
    </lineage>
</organism>
<feature type="coiled-coil region" evidence="1">
    <location>
        <begin position="114"/>
        <end position="162"/>
    </location>
</feature>
<feature type="region of interest" description="Disordered" evidence="2">
    <location>
        <begin position="214"/>
        <end position="238"/>
    </location>
</feature>